<evidence type="ECO:0000313" key="1">
    <source>
        <dbReference type="EMBL" id="KAI8570005.1"/>
    </source>
</evidence>
<protein>
    <submittedName>
        <fullName evidence="1">Uncharacterized protein</fullName>
    </submittedName>
</protein>
<keyword evidence="2" id="KW-1185">Reference proteome</keyword>
<accession>A0ACC0PWC5</accession>
<proteinExistence type="predicted"/>
<name>A0ACC0PWC5_RHOML</name>
<dbReference type="Proteomes" id="UP001062846">
    <property type="component" value="Chromosome 2"/>
</dbReference>
<sequence length="138" mass="15890">MLEHAMTVCTEPLIPTSRHPADGARVHQSDYFLKSRIPKLVSKLTGLVIGASKAERSNAREGKEQTASRDHSAQEESWSSKKEITILKEELEKVKAELQELQRDNAEPHNEYEKLTNKLESNFIILDYLWHLKRILLQ</sequence>
<comment type="caution">
    <text evidence="1">The sequence shown here is derived from an EMBL/GenBank/DDBJ whole genome shotgun (WGS) entry which is preliminary data.</text>
</comment>
<gene>
    <name evidence="1" type="ORF">RHMOL_Rhmol02G0320500</name>
</gene>
<evidence type="ECO:0000313" key="2">
    <source>
        <dbReference type="Proteomes" id="UP001062846"/>
    </source>
</evidence>
<organism evidence="1 2">
    <name type="scientific">Rhododendron molle</name>
    <name type="common">Chinese azalea</name>
    <name type="synonym">Azalea mollis</name>
    <dbReference type="NCBI Taxonomy" id="49168"/>
    <lineage>
        <taxon>Eukaryota</taxon>
        <taxon>Viridiplantae</taxon>
        <taxon>Streptophyta</taxon>
        <taxon>Embryophyta</taxon>
        <taxon>Tracheophyta</taxon>
        <taxon>Spermatophyta</taxon>
        <taxon>Magnoliopsida</taxon>
        <taxon>eudicotyledons</taxon>
        <taxon>Gunneridae</taxon>
        <taxon>Pentapetalae</taxon>
        <taxon>asterids</taxon>
        <taxon>Ericales</taxon>
        <taxon>Ericaceae</taxon>
        <taxon>Ericoideae</taxon>
        <taxon>Rhodoreae</taxon>
        <taxon>Rhododendron</taxon>
    </lineage>
</organism>
<reference evidence="1" key="1">
    <citation type="submission" date="2022-02" db="EMBL/GenBank/DDBJ databases">
        <title>Plant Genome Project.</title>
        <authorList>
            <person name="Zhang R.-G."/>
        </authorList>
    </citation>
    <scope>NUCLEOTIDE SEQUENCE</scope>
    <source>
        <strain evidence="1">AT1</strain>
    </source>
</reference>
<dbReference type="EMBL" id="CM046389">
    <property type="protein sequence ID" value="KAI8570005.1"/>
    <property type="molecule type" value="Genomic_DNA"/>
</dbReference>